<name>A0A168P8B1_ABSGL</name>
<feature type="compositionally biased region" description="Basic and acidic residues" evidence="15">
    <location>
        <begin position="181"/>
        <end position="199"/>
    </location>
</feature>
<feature type="domain" description="ZNF380 coiled-coil" evidence="17">
    <location>
        <begin position="185"/>
        <end position="268"/>
    </location>
</feature>
<dbReference type="GO" id="GO:0005681">
    <property type="term" value="C:spliceosomal complex"/>
    <property type="evidence" value="ECO:0007669"/>
    <property type="project" value="InterPro"/>
</dbReference>
<feature type="region of interest" description="Disordered" evidence="15">
    <location>
        <begin position="69"/>
        <end position="212"/>
    </location>
</feature>
<feature type="compositionally biased region" description="Acidic residues" evidence="15">
    <location>
        <begin position="119"/>
        <end position="146"/>
    </location>
</feature>
<dbReference type="InParanoid" id="A0A168P8B1"/>
<feature type="compositionally biased region" description="Polar residues" evidence="15">
    <location>
        <begin position="296"/>
        <end position="307"/>
    </location>
</feature>
<keyword evidence="8" id="KW-0863">Zinc-finger</keyword>
<evidence type="ECO:0000256" key="6">
    <source>
        <dbReference type="ARBA" id="ARBA00022618"/>
    </source>
</evidence>
<dbReference type="OMA" id="KQPPDAQ"/>
<evidence type="ECO:0000256" key="12">
    <source>
        <dbReference type="ARBA" id="ARBA00023242"/>
    </source>
</evidence>
<dbReference type="PANTHER" id="PTHR13278:SF0">
    <property type="entry name" value="ZINC FINGER PROTEIN 830"/>
    <property type="match status" value="1"/>
</dbReference>
<keyword evidence="10" id="KW-0862">Zinc</keyword>
<reference evidence="18" key="1">
    <citation type="submission" date="2016-04" db="EMBL/GenBank/DDBJ databases">
        <authorList>
            <person name="Evans L.H."/>
            <person name="Alamgir A."/>
            <person name="Owens N."/>
            <person name="Weber N.D."/>
            <person name="Virtaneva K."/>
            <person name="Barbian K."/>
            <person name="Babar A."/>
            <person name="Rosenke K."/>
        </authorList>
    </citation>
    <scope>NUCLEOTIDE SEQUENCE [LARGE SCALE GENOMIC DNA]</scope>
    <source>
        <strain evidence="18">CBS 101.48</strain>
    </source>
</reference>
<dbReference type="PANTHER" id="PTHR13278">
    <property type="entry name" value="ZINC FINGER PROTEIN 830"/>
    <property type="match status" value="1"/>
</dbReference>
<evidence type="ECO:0000256" key="14">
    <source>
        <dbReference type="ARBA" id="ARBA00030672"/>
    </source>
</evidence>
<feature type="domain" description="C2H2-type" evidence="16">
    <location>
        <begin position="41"/>
        <end position="63"/>
    </location>
</feature>
<evidence type="ECO:0000256" key="2">
    <source>
        <dbReference type="ARBA" id="ARBA00004324"/>
    </source>
</evidence>
<evidence type="ECO:0000256" key="4">
    <source>
        <dbReference type="ARBA" id="ARBA00022454"/>
    </source>
</evidence>
<keyword evidence="6" id="KW-0132">Cell division</keyword>
<keyword evidence="5" id="KW-0217">Developmental protein</keyword>
<feature type="compositionally biased region" description="Polar residues" evidence="15">
    <location>
        <begin position="159"/>
        <end position="171"/>
    </location>
</feature>
<dbReference type="Pfam" id="PF23406">
    <property type="entry name" value="ZNF380_CC"/>
    <property type="match status" value="1"/>
</dbReference>
<keyword evidence="19" id="KW-1185">Reference proteome</keyword>
<evidence type="ECO:0000256" key="1">
    <source>
        <dbReference type="ARBA" id="ARBA00004286"/>
    </source>
</evidence>
<dbReference type="SUPFAM" id="SSF57667">
    <property type="entry name" value="beta-beta-alpha zinc fingers"/>
    <property type="match status" value="1"/>
</dbReference>
<keyword evidence="13" id="KW-0131">Cell cycle</keyword>
<dbReference type="AlphaFoldDB" id="A0A168P8B1"/>
<evidence type="ECO:0000256" key="15">
    <source>
        <dbReference type="SAM" id="MobiDB-lite"/>
    </source>
</evidence>
<feature type="compositionally biased region" description="Acidic residues" evidence="15">
    <location>
        <begin position="314"/>
        <end position="328"/>
    </location>
</feature>
<dbReference type="Gene3D" id="3.30.160.60">
    <property type="entry name" value="Classic Zinc Finger"/>
    <property type="match status" value="1"/>
</dbReference>
<feature type="region of interest" description="Disordered" evidence="15">
    <location>
        <begin position="1"/>
        <end position="23"/>
    </location>
</feature>
<dbReference type="InterPro" id="IPR040050">
    <property type="entry name" value="ZNF830-like"/>
</dbReference>
<dbReference type="GO" id="GO:0003676">
    <property type="term" value="F:nucleic acid binding"/>
    <property type="evidence" value="ECO:0007669"/>
    <property type="project" value="InterPro"/>
</dbReference>
<dbReference type="EMBL" id="LT553604">
    <property type="protein sequence ID" value="SAM01936.1"/>
    <property type="molecule type" value="Genomic_DNA"/>
</dbReference>
<evidence type="ECO:0000256" key="5">
    <source>
        <dbReference type="ARBA" id="ARBA00022473"/>
    </source>
</evidence>
<evidence type="ECO:0000256" key="7">
    <source>
        <dbReference type="ARBA" id="ARBA00022723"/>
    </source>
</evidence>
<keyword evidence="11" id="KW-0175">Coiled coil</keyword>
<dbReference type="GO" id="GO:0033314">
    <property type="term" value="P:mitotic DNA replication checkpoint signaling"/>
    <property type="evidence" value="ECO:0007669"/>
    <property type="project" value="TreeGrafter"/>
</dbReference>
<feature type="compositionally biased region" description="Low complexity" evidence="15">
    <location>
        <begin position="69"/>
        <end position="80"/>
    </location>
</feature>
<dbReference type="GO" id="GO:0008270">
    <property type="term" value="F:zinc ion binding"/>
    <property type="evidence" value="ECO:0007669"/>
    <property type="project" value="UniProtKB-KW"/>
</dbReference>
<protein>
    <recommendedName>
        <fullName evidence="3">Zinc finger protein 830</fullName>
    </recommendedName>
    <alternativeName>
        <fullName evidence="14">Coiled-coil domain-containing protein 16</fullName>
    </alternativeName>
</protein>
<comment type="subcellular location">
    <subcellularLocation>
        <location evidence="1">Chromosome</location>
    </subcellularLocation>
    <subcellularLocation>
        <location evidence="2">Nucleus speckle</location>
    </subcellularLocation>
</comment>
<evidence type="ECO:0000259" key="17">
    <source>
        <dbReference type="Pfam" id="PF23406"/>
    </source>
</evidence>
<feature type="compositionally biased region" description="Basic and acidic residues" evidence="15">
    <location>
        <begin position="108"/>
        <end position="118"/>
    </location>
</feature>
<keyword evidence="9" id="KW-0498">Mitosis</keyword>
<dbReference type="InterPro" id="IPR059039">
    <property type="entry name" value="ZNF380_CC"/>
</dbReference>
<dbReference type="GO" id="GO:0044773">
    <property type="term" value="P:mitotic DNA damage checkpoint signaling"/>
    <property type="evidence" value="ECO:0007669"/>
    <property type="project" value="TreeGrafter"/>
</dbReference>
<feature type="region of interest" description="Disordered" evidence="15">
    <location>
        <begin position="296"/>
        <end position="335"/>
    </location>
</feature>
<gene>
    <name evidence="18" type="primary">ABSGL_07686.1 scaffold 8929</name>
</gene>
<proteinExistence type="predicted"/>
<dbReference type="Proteomes" id="UP000078561">
    <property type="component" value="Unassembled WGS sequence"/>
</dbReference>
<keyword evidence="12" id="KW-0539">Nucleus</keyword>
<dbReference type="InterPro" id="IPR036236">
    <property type="entry name" value="Znf_C2H2_sf"/>
</dbReference>
<keyword evidence="4" id="KW-0158">Chromosome</keyword>
<evidence type="ECO:0000313" key="18">
    <source>
        <dbReference type="EMBL" id="SAM01936.1"/>
    </source>
</evidence>
<evidence type="ECO:0000256" key="13">
    <source>
        <dbReference type="ARBA" id="ARBA00023306"/>
    </source>
</evidence>
<sequence>MAPPPSDNVRHLFKQQQSQRQQQNKVEHVFAKYDRQGRLGCVLCHMTVKSEQLWAPHLQSSKHKELLAQLKAIKQQQQQKSGVKKRPLSDEQEPTGKSGDAALLSKRARFEQIEKEMEQQDDDANDDDDDEDSMDDSDDSEMDQGDDSALPADFFDTPAPSSTKAPATNTPDRAASSRLGVHRDLPKGFFDNAKEEAKARQTAAPEVLENQQLEDDYEAFKEMMVDTNEETDKMKEEDEETLLIDREVTLAREQLALDEKVQQLKRLRQQPHLVHQQQIDKKDETTWAPGLKSSVRQTMMQQGSRKQAQAVVFDDMEEDDDDDEDDEWDWRAQHL</sequence>
<evidence type="ECO:0000256" key="8">
    <source>
        <dbReference type="ARBA" id="ARBA00022771"/>
    </source>
</evidence>
<evidence type="ECO:0000313" key="19">
    <source>
        <dbReference type="Proteomes" id="UP000078561"/>
    </source>
</evidence>
<evidence type="ECO:0000256" key="11">
    <source>
        <dbReference type="ARBA" id="ARBA00023054"/>
    </source>
</evidence>
<dbReference type="STRING" id="4829.A0A168P8B1"/>
<feature type="region of interest" description="Disordered" evidence="15">
    <location>
        <begin position="269"/>
        <end position="288"/>
    </location>
</feature>
<organism evidence="18">
    <name type="scientific">Absidia glauca</name>
    <name type="common">Pin mould</name>
    <dbReference type="NCBI Taxonomy" id="4829"/>
    <lineage>
        <taxon>Eukaryota</taxon>
        <taxon>Fungi</taxon>
        <taxon>Fungi incertae sedis</taxon>
        <taxon>Mucoromycota</taxon>
        <taxon>Mucoromycotina</taxon>
        <taxon>Mucoromycetes</taxon>
        <taxon>Mucorales</taxon>
        <taxon>Cunninghamellaceae</taxon>
        <taxon>Absidia</taxon>
    </lineage>
</organism>
<dbReference type="OrthoDB" id="77607at2759"/>
<dbReference type="Pfam" id="PF12874">
    <property type="entry name" value="zf-met"/>
    <property type="match status" value="1"/>
</dbReference>
<accession>A0A168P8B1</accession>
<keyword evidence="7" id="KW-0479">Metal-binding</keyword>
<evidence type="ECO:0000256" key="3">
    <source>
        <dbReference type="ARBA" id="ARBA00017358"/>
    </source>
</evidence>
<evidence type="ECO:0000256" key="9">
    <source>
        <dbReference type="ARBA" id="ARBA00022776"/>
    </source>
</evidence>
<evidence type="ECO:0000256" key="10">
    <source>
        <dbReference type="ARBA" id="ARBA00022833"/>
    </source>
</evidence>
<dbReference type="InterPro" id="IPR013087">
    <property type="entry name" value="Znf_C2H2_type"/>
</dbReference>
<evidence type="ECO:0000259" key="16">
    <source>
        <dbReference type="Pfam" id="PF12874"/>
    </source>
</evidence>
<dbReference type="GO" id="GO:0033260">
    <property type="term" value="P:nuclear DNA replication"/>
    <property type="evidence" value="ECO:0007669"/>
    <property type="project" value="TreeGrafter"/>
</dbReference>